<reference evidence="2 3" key="1">
    <citation type="journal article" date="2022" name="Nat. Ecol. Evol.">
        <title>A masculinizing supergene underlies an exaggerated male reproductive morph in a spider.</title>
        <authorList>
            <person name="Hendrickx F."/>
            <person name="De Corte Z."/>
            <person name="Sonet G."/>
            <person name="Van Belleghem S.M."/>
            <person name="Kostlbacher S."/>
            <person name="Vangestel C."/>
        </authorList>
    </citation>
    <scope>NUCLEOTIDE SEQUENCE [LARGE SCALE GENOMIC DNA]</scope>
    <source>
        <strain evidence="2">W744_W776</strain>
    </source>
</reference>
<dbReference type="AlphaFoldDB" id="A0AAV6TVT2"/>
<dbReference type="EMBL" id="JAFNEN010000996">
    <property type="protein sequence ID" value="KAG8175471.1"/>
    <property type="molecule type" value="Genomic_DNA"/>
</dbReference>
<accession>A0AAV6TVT2</accession>
<gene>
    <name evidence="2" type="ORF">JTE90_004163</name>
</gene>
<dbReference type="Proteomes" id="UP000827092">
    <property type="component" value="Unassembled WGS sequence"/>
</dbReference>
<protein>
    <submittedName>
        <fullName evidence="2">Uncharacterized protein</fullName>
    </submittedName>
</protein>
<sequence length="119" mass="13449">MDSTDGVPSPNWTITDAASSSIENSNDNWQKVPPRHTAKRKFESPASPSYEQTNKFHTLDNEGDDKEIIIEEPQFQTAVSGPTSRIPPSLFQTLNSTGWNSGKKSYKHIRKKNSWKSKR</sequence>
<comment type="caution">
    <text evidence="2">The sequence shown here is derived from an EMBL/GenBank/DDBJ whole genome shotgun (WGS) entry which is preliminary data.</text>
</comment>
<feature type="compositionally biased region" description="Polar residues" evidence="1">
    <location>
        <begin position="10"/>
        <end position="29"/>
    </location>
</feature>
<organism evidence="2 3">
    <name type="scientific">Oedothorax gibbosus</name>
    <dbReference type="NCBI Taxonomy" id="931172"/>
    <lineage>
        <taxon>Eukaryota</taxon>
        <taxon>Metazoa</taxon>
        <taxon>Ecdysozoa</taxon>
        <taxon>Arthropoda</taxon>
        <taxon>Chelicerata</taxon>
        <taxon>Arachnida</taxon>
        <taxon>Araneae</taxon>
        <taxon>Araneomorphae</taxon>
        <taxon>Entelegynae</taxon>
        <taxon>Araneoidea</taxon>
        <taxon>Linyphiidae</taxon>
        <taxon>Erigoninae</taxon>
        <taxon>Oedothorax</taxon>
    </lineage>
</organism>
<feature type="region of interest" description="Disordered" evidence="1">
    <location>
        <begin position="1"/>
        <end position="64"/>
    </location>
</feature>
<feature type="compositionally biased region" description="Polar residues" evidence="1">
    <location>
        <begin position="94"/>
        <end position="103"/>
    </location>
</feature>
<feature type="compositionally biased region" description="Polar residues" evidence="1">
    <location>
        <begin position="46"/>
        <end position="56"/>
    </location>
</feature>
<evidence type="ECO:0000313" key="2">
    <source>
        <dbReference type="EMBL" id="KAG8175471.1"/>
    </source>
</evidence>
<evidence type="ECO:0000313" key="3">
    <source>
        <dbReference type="Proteomes" id="UP000827092"/>
    </source>
</evidence>
<feature type="region of interest" description="Disordered" evidence="1">
    <location>
        <begin position="94"/>
        <end position="119"/>
    </location>
</feature>
<name>A0AAV6TVT2_9ARAC</name>
<evidence type="ECO:0000256" key="1">
    <source>
        <dbReference type="SAM" id="MobiDB-lite"/>
    </source>
</evidence>
<keyword evidence="3" id="KW-1185">Reference proteome</keyword>
<feature type="compositionally biased region" description="Basic residues" evidence="1">
    <location>
        <begin position="104"/>
        <end position="119"/>
    </location>
</feature>
<proteinExistence type="predicted"/>